<name>A0A5A7QRM8_STRAF</name>
<dbReference type="AlphaFoldDB" id="A0A5A7QRM8"/>
<evidence type="ECO:0000256" key="1">
    <source>
        <dbReference type="SAM" id="MobiDB-lite"/>
    </source>
</evidence>
<reference evidence="3" key="1">
    <citation type="journal article" date="2019" name="Curr. Biol.">
        <title>Genome Sequence of Striga asiatica Provides Insight into the Evolution of Plant Parasitism.</title>
        <authorList>
            <person name="Yoshida S."/>
            <person name="Kim S."/>
            <person name="Wafula E.K."/>
            <person name="Tanskanen J."/>
            <person name="Kim Y.M."/>
            <person name="Honaas L."/>
            <person name="Yang Z."/>
            <person name="Spallek T."/>
            <person name="Conn C.E."/>
            <person name="Ichihashi Y."/>
            <person name="Cheong K."/>
            <person name="Cui S."/>
            <person name="Der J.P."/>
            <person name="Gundlach H."/>
            <person name="Jiao Y."/>
            <person name="Hori C."/>
            <person name="Ishida J.K."/>
            <person name="Kasahara H."/>
            <person name="Kiba T."/>
            <person name="Kim M.S."/>
            <person name="Koo N."/>
            <person name="Laohavisit A."/>
            <person name="Lee Y.H."/>
            <person name="Lumba S."/>
            <person name="McCourt P."/>
            <person name="Mortimer J.C."/>
            <person name="Mutuku J.M."/>
            <person name="Nomura T."/>
            <person name="Sasaki-Sekimoto Y."/>
            <person name="Seto Y."/>
            <person name="Wang Y."/>
            <person name="Wakatake T."/>
            <person name="Sakakibara H."/>
            <person name="Demura T."/>
            <person name="Yamaguchi S."/>
            <person name="Yoneyama K."/>
            <person name="Manabe R.I."/>
            <person name="Nelson D.C."/>
            <person name="Schulman A.H."/>
            <person name="Timko M.P."/>
            <person name="dePamphilis C.W."/>
            <person name="Choi D."/>
            <person name="Shirasu K."/>
        </authorList>
    </citation>
    <scope>NUCLEOTIDE SEQUENCE [LARGE SCALE GENOMIC DNA]</scope>
    <source>
        <strain evidence="3">cv. UVA1</strain>
    </source>
</reference>
<accession>A0A5A7QRM8</accession>
<proteinExistence type="predicted"/>
<feature type="region of interest" description="Disordered" evidence="1">
    <location>
        <begin position="118"/>
        <end position="140"/>
    </location>
</feature>
<keyword evidence="3" id="KW-1185">Reference proteome</keyword>
<dbReference type="EMBL" id="BKCP01008037">
    <property type="protein sequence ID" value="GER47709.1"/>
    <property type="molecule type" value="Genomic_DNA"/>
</dbReference>
<evidence type="ECO:0000313" key="3">
    <source>
        <dbReference type="Proteomes" id="UP000325081"/>
    </source>
</evidence>
<comment type="caution">
    <text evidence="2">The sequence shown here is derived from an EMBL/GenBank/DDBJ whole genome shotgun (WGS) entry which is preliminary data.</text>
</comment>
<sequence>MRLTLLGSLNLLPYLLNPIAECLRLRPICFIPEFHFTWTLPKRTKGKKVVYDQLLLLSSPVDPVPHPARKTSKGIHPKKPTSGKKTGGSKRSESKASPSESSCSRKWSELSFRAGNGIPRQCDVNESDPSALPPCFPDSD</sequence>
<dbReference type="Proteomes" id="UP000325081">
    <property type="component" value="Unassembled WGS sequence"/>
</dbReference>
<feature type="compositionally biased region" description="Low complexity" evidence="1">
    <location>
        <begin position="95"/>
        <end position="105"/>
    </location>
</feature>
<feature type="region of interest" description="Disordered" evidence="1">
    <location>
        <begin position="59"/>
        <end position="106"/>
    </location>
</feature>
<organism evidence="2 3">
    <name type="scientific">Striga asiatica</name>
    <name type="common">Asiatic witchweed</name>
    <name type="synonym">Buchnera asiatica</name>
    <dbReference type="NCBI Taxonomy" id="4170"/>
    <lineage>
        <taxon>Eukaryota</taxon>
        <taxon>Viridiplantae</taxon>
        <taxon>Streptophyta</taxon>
        <taxon>Embryophyta</taxon>
        <taxon>Tracheophyta</taxon>
        <taxon>Spermatophyta</taxon>
        <taxon>Magnoliopsida</taxon>
        <taxon>eudicotyledons</taxon>
        <taxon>Gunneridae</taxon>
        <taxon>Pentapetalae</taxon>
        <taxon>asterids</taxon>
        <taxon>lamiids</taxon>
        <taxon>Lamiales</taxon>
        <taxon>Orobanchaceae</taxon>
        <taxon>Buchnereae</taxon>
        <taxon>Striga</taxon>
    </lineage>
</organism>
<gene>
    <name evidence="2" type="ORF">STAS_24824</name>
</gene>
<feature type="compositionally biased region" description="Basic residues" evidence="1">
    <location>
        <begin position="67"/>
        <end position="82"/>
    </location>
</feature>
<protein>
    <submittedName>
        <fullName evidence="2">Cell cycle checkpoint control protein family</fullName>
    </submittedName>
</protein>
<feature type="compositionally biased region" description="Pro residues" evidence="1">
    <location>
        <begin position="131"/>
        <end position="140"/>
    </location>
</feature>
<evidence type="ECO:0000313" key="2">
    <source>
        <dbReference type="EMBL" id="GER47709.1"/>
    </source>
</evidence>